<dbReference type="OrthoDB" id="9761531at2"/>
<dbReference type="HOGENOM" id="CLU_064918_0_0_0"/>
<dbReference type="EMBL" id="CP000473">
    <property type="protein sequence ID" value="ABJ81860.1"/>
    <property type="molecule type" value="Genomic_DNA"/>
</dbReference>
<dbReference type="InterPro" id="IPR050855">
    <property type="entry name" value="NDM-1-like"/>
</dbReference>
<protein>
    <submittedName>
        <fullName evidence="3">Beta-lactamase domain protein</fullName>
    </submittedName>
</protein>
<evidence type="ECO:0000259" key="2">
    <source>
        <dbReference type="SMART" id="SM00849"/>
    </source>
</evidence>
<dbReference type="AlphaFoldDB" id="Q02AQ6"/>
<dbReference type="SUPFAM" id="SSF56281">
    <property type="entry name" value="Metallo-hydrolase/oxidoreductase"/>
    <property type="match status" value="1"/>
</dbReference>
<name>Q02AQ6_SOLUE</name>
<organism evidence="3">
    <name type="scientific">Solibacter usitatus (strain Ellin6076)</name>
    <dbReference type="NCBI Taxonomy" id="234267"/>
    <lineage>
        <taxon>Bacteria</taxon>
        <taxon>Pseudomonadati</taxon>
        <taxon>Acidobacteriota</taxon>
        <taxon>Terriglobia</taxon>
        <taxon>Bryobacterales</taxon>
        <taxon>Solibacteraceae</taxon>
        <taxon>Candidatus Solibacter</taxon>
    </lineage>
</organism>
<dbReference type="InterPro" id="IPR036866">
    <property type="entry name" value="RibonucZ/Hydroxyglut_hydro"/>
</dbReference>
<sequence precursor="true">MRKLLLLLFPVALLAADNGVEQGELPSAWITGGPNCLTVPAWQIHQYNDTFYILRESGCTNYEKPFLYLIFGRDRALLVDTGAGASDAAVVTQKLIAGWLKSHKRESIALTVTHSHAHGDHIAGDKGFDGMANTTLVASTVEAEQAAFGIQKWPEQAGAIDLGDRVIDVLAIPGHQAAHLAYYDRKTGIFLTGDHLYPGRLYVTDFPAYAASTRRMVEFTATRPVTHILGCHIEQSSTPYVDYKVGTQYQPREHSLELGRSHLLELMDGLDAMKGKPERMLYRDFTIWPREARK</sequence>
<dbReference type="SMART" id="SM00849">
    <property type="entry name" value="Lactamase_B"/>
    <property type="match status" value="1"/>
</dbReference>
<dbReference type="Pfam" id="PF00753">
    <property type="entry name" value="Lactamase_B"/>
    <property type="match status" value="1"/>
</dbReference>
<dbReference type="Gene3D" id="3.60.15.10">
    <property type="entry name" value="Ribonuclease Z/Hydroxyacylglutathione hydrolase-like"/>
    <property type="match status" value="1"/>
</dbReference>
<dbReference type="KEGG" id="sus:Acid_0861"/>
<feature type="chain" id="PRO_5013379823" evidence="1">
    <location>
        <begin position="16"/>
        <end position="294"/>
    </location>
</feature>
<feature type="signal peptide" evidence="1">
    <location>
        <begin position="1"/>
        <end position="15"/>
    </location>
</feature>
<dbReference type="InParanoid" id="Q02AQ6"/>
<keyword evidence="1" id="KW-0732">Signal</keyword>
<dbReference type="InterPro" id="IPR001279">
    <property type="entry name" value="Metallo-B-lactamas"/>
</dbReference>
<gene>
    <name evidence="3" type="ordered locus">Acid_0861</name>
</gene>
<reference evidence="3" key="1">
    <citation type="submission" date="2006-10" db="EMBL/GenBank/DDBJ databases">
        <title>Complete sequence of Solibacter usitatus Ellin6076.</title>
        <authorList>
            <consortium name="US DOE Joint Genome Institute"/>
            <person name="Copeland A."/>
            <person name="Lucas S."/>
            <person name="Lapidus A."/>
            <person name="Barry K."/>
            <person name="Detter J.C."/>
            <person name="Glavina del Rio T."/>
            <person name="Hammon N."/>
            <person name="Israni S."/>
            <person name="Dalin E."/>
            <person name="Tice H."/>
            <person name="Pitluck S."/>
            <person name="Thompson L.S."/>
            <person name="Brettin T."/>
            <person name="Bruce D."/>
            <person name="Han C."/>
            <person name="Tapia R."/>
            <person name="Gilna P."/>
            <person name="Schmutz J."/>
            <person name="Larimer F."/>
            <person name="Land M."/>
            <person name="Hauser L."/>
            <person name="Kyrpides N."/>
            <person name="Mikhailova N."/>
            <person name="Janssen P.H."/>
            <person name="Kuske C.R."/>
            <person name="Richardson P."/>
        </authorList>
    </citation>
    <scope>NUCLEOTIDE SEQUENCE</scope>
    <source>
        <strain evidence="3">Ellin6076</strain>
    </source>
</reference>
<dbReference type="STRING" id="234267.Acid_0861"/>
<dbReference type="eggNOG" id="COG0491">
    <property type="taxonomic scope" value="Bacteria"/>
</dbReference>
<evidence type="ECO:0000256" key="1">
    <source>
        <dbReference type="SAM" id="SignalP"/>
    </source>
</evidence>
<proteinExistence type="predicted"/>
<feature type="domain" description="Metallo-beta-lactamase" evidence="2">
    <location>
        <begin position="64"/>
        <end position="232"/>
    </location>
</feature>
<accession>Q02AQ6</accession>
<evidence type="ECO:0000313" key="3">
    <source>
        <dbReference type="EMBL" id="ABJ81860.1"/>
    </source>
</evidence>
<dbReference type="PANTHER" id="PTHR42951">
    <property type="entry name" value="METALLO-BETA-LACTAMASE DOMAIN-CONTAINING"/>
    <property type="match status" value="1"/>
</dbReference>